<accession>A0A368JR84</accession>
<keyword evidence="3" id="KW-1185">Reference proteome</keyword>
<sequence>MPENPRILDTPAPRDLPTYTLFLEEQALETSFQVLSIRVQKEANRIPTAYLTLKDGDPASGNFPASNDSRFVPGKKLEIKAGYHQTEKTIFKGILVRQGIEARSTGTTRLNLLAKDVWVKTTLVPKRRYFTEKKDSEAAEEIAQTYRGLEIDAEDTGFQHEELIQYDATDWDYLVMRAEVNGRLCLTDDGKLTIQKPDFDQEPVVELQYGATMLDFDAEMDARDQVTTLKTTTWNYADQELAEAEAAEPAGIESGNLSAQDLAEALTAEAVFQHGGKLETEELQTWADAALLKRRMAKIRGRVRFYGNADVKPGLMISLGGLGDRYNGKVFVTGVSHQLAEGSWETNVQFGLNPQWFVSETNVGQPPAAGLLPAMGGLQIGVVTGLEGDATGEERILVRLPVIDPAAEGTRARVASLDAGNERGFFFRPEIGDEVVVGFLNNDPREAVVLGGLHGSHNKLPEPFTTTDDNHQKGYVSRSKLKLVFDDENKILTIETPAGNRLKLDEDAKSITLEDQNGNKLVMNDQGIQLESSKDLTLKAVGDVKIEGVGVEAKASAQFKATGSAGVEMSSSATAVLKGSIVQIN</sequence>
<dbReference type="Proteomes" id="UP000253383">
    <property type="component" value="Unassembled WGS sequence"/>
</dbReference>
<dbReference type="SUPFAM" id="SSF69279">
    <property type="entry name" value="Phage tail proteins"/>
    <property type="match status" value="1"/>
</dbReference>
<dbReference type="NCBIfam" id="TIGR01646">
    <property type="entry name" value="vgr_GE"/>
    <property type="match status" value="1"/>
</dbReference>
<reference evidence="2 3" key="1">
    <citation type="submission" date="2018-07" db="EMBL/GenBank/DDBJ databases">
        <title>Genome analysis of Larkinella rosea.</title>
        <authorList>
            <person name="Zhou Z."/>
            <person name="Wang G."/>
        </authorList>
    </citation>
    <scope>NUCLEOTIDE SEQUENCE [LARGE SCALE GENOMIC DNA]</scope>
    <source>
        <strain evidence="3">zzj9</strain>
    </source>
</reference>
<evidence type="ECO:0000313" key="2">
    <source>
        <dbReference type="EMBL" id="RCR69476.1"/>
    </source>
</evidence>
<dbReference type="SUPFAM" id="SSF69255">
    <property type="entry name" value="gp5 N-terminal domain-like"/>
    <property type="match status" value="1"/>
</dbReference>
<dbReference type="EMBL" id="QOWE01000008">
    <property type="protein sequence ID" value="RCR69476.1"/>
    <property type="molecule type" value="Genomic_DNA"/>
</dbReference>
<dbReference type="InterPro" id="IPR006531">
    <property type="entry name" value="Gp5/Vgr_OB"/>
</dbReference>
<evidence type="ECO:0000259" key="1">
    <source>
        <dbReference type="Pfam" id="PF04717"/>
    </source>
</evidence>
<dbReference type="Pfam" id="PF04717">
    <property type="entry name" value="Phage_base_V"/>
    <property type="match status" value="1"/>
</dbReference>
<dbReference type="Gene3D" id="2.40.50.230">
    <property type="entry name" value="Gp5 N-terminal domain"/>
    <property type="match status" value="1"/>
</dbReference>
<gene>
    <name evidence="2" type="ORF">DUE52_11540</name>
</gene>
<dbReference type="InterPro" id="IPR006533">
    <property type="entry name" value="T6SS_Vgr_RhsGE"/>
</dbReference>
<name>A0A368JR84_9BACT</name>
<protein>
    <submittedName>
        <fullName evidence="2">Type VI secretion system tip protein VgrG</fullName>
    </submittedName>
</protein>
<feature type="domain" description="Gp5/Type VI secretion system Vgr protein OB-fold" evidence="1">
    <location>
        <begin position="380"/>
        <end position="454"/>
    </location>
</feature>
<evidence type="ECO:0000313" key="3">
    <source>
        <dbReference type="Proteomes" id="UP000253383"/>
    </source>
</evidence>
<organism evidence="2 3">
    <name type="scientific">Larkinella punicea</name>
    <dbReference type="NCBI Taxonomy" id="2315727"/>
    <lineage>
        <taxon>Bacteria</taxon>
        <taxon>Pseudomonadati</taxon>
        <taxon>Bacteroidota</taxon>
        <taxon>Cytophagia</taxon>
        <taxon>Cytophagales</taxon>
        <taxon>Spirosomataceae</taxon>
        <taxon>Larkinella</taxon>
    </lineage>
</organism>
<dbReference type="OrthoDB" id="1907165at2"/>
<dbReference type="RefSeq" id="WP_114406164.1">
    <property type="nucleotide sequence ID" value="NZ_QOWE01000008.1"/>
</dbReference>
<dbReference type="AlphaFoldDB" id="A0A368JR84"/>
<comment type="caution">
    <text evidence="2">The sequence shown here is derived from an EMBL/GenBank/DDBJ whole genome shotgun (WGS) entry which is preliminary data.</text>
</comment>
<proteinExistence type="predicted"/>
<dbReference type="InterPro" id="IPR037026">
    <property type="entry name" value="Vgr_OB-fold_dom_sf"/>
</dbReference>